<dbReference type="SUPFAM" id="SSF51735">
    <property type="entry name" value="NAD(P)-binding Rossmann-fold domains"/>
    <property type="match status" value="1"/>
</dbReference>
<dbReference type="Pfam" id="PF13561">
    <property type="entry name" value="adh_short_C2"/>
    <property type="match status" value="1"/>
</dbReference>
<dbReference type="InterPro" id="IPR050259">
    <property type="entry name" value="SDR"/>
</dbReference>
<dbReference type="PRINTS" id="PR00081">
    <property type="entry name" value="GDHRDH"/>
</dbReference>
<dbReference type="PANTHER" id="PTHR42879">
    <property type="entry name" value="3-OXOACYL-(ACYL-CARRIER-PROTEIN) REDUCTASE"/>
    <property type="match status" value="1"/>
</dbReference>
<name>A0A382HAD7_9ZZZZ</name>
<dbReference type="NCBIfam" id="NF009466">
    <property type="entry name" value="PRK12826.1-2"/>
    <property type="match status" value="1"/>
</dbReference>
<reference evidence="3" key="1">
    <citation type="submission" date="2018-05" db="EMBL/GenBank/DDBJ databases">
        <authorList>
            <person name="Lanie J.A."/>
            <person name="Ng W.-L."/>
            <person name="Kazmierczak K.M."/>
            <person name="Andrzejewski T.M."/>
            <person name="Davidsen T.M."/>
            <person name="Wayne K.J."/>
            <person name="Tettelin H."/>
            <person name="Glass J.I."/>
            <person name="Rusch D."/>
            <person name="Podicherti R."/>
            <person name="Tsui H.-C.T."/>
            <person name="Winkler M.E."/>
        </authorList>
    </citation>
    <scope>NUCLEOTIDE SEQUENCE</scope>
</reference>
<dbReference type="PANTHER" id="PTHR42879:SF2">
    <property type="entry name" value="3-OXOACYL-[ACYL-CARRIER-PROTEIN] REDUCTASE FABG"/>
    <property type="match status" value="1"/>
</dbReference>
<dbReference type="GO" id="GO:0032787">
    <property type="term" value="P:monocarboxylic acid metabolic process"/>
    <property type="evidence" value="ECO:0007669"/>
    <property type="project" value="UniProtKB-ARBA"/>
</dbReference>
<dbReference type="FunFam" id="3.40.50.720:FF:000173">
    <property type="entry name" value="3-oxoacyl-[acyl-carrier protein] reductase"/>
    <property type="match status" value="1"/>
</dbReference>
<evidence type="ECO:0000256" key="2">
    <source>
        <dbReference type="ARBA" id="ARBA00023002"/>
    </source>
</evidence>
<sequence length="250" mass="26472">VGTLEEKVAIVTGAGQGMGSAIAHSLAQQGASVVVNDINETTAKATVSDIKSYNSAVISYVGNVTDIHDVEQMIKHTENNFGHTDVLVNNAGVLRPTPLLQISEEEWDYVVEGNLKSTFLCSKAVLPSMQQNRWGRIINISSSAGKNVSTIGGAHYTAGKAAVLGLTRHAAKEVAEYGVTVNAVCPGLIDTEMVRSTISDERKHEYANIFPAKRLGQPSEVADLVAFLASDQASYITGASIDINGGDLMI</sequence>
<dbReference type="AlphaFoldDB" id="A0A382HAD7"/>
<comment type="similarity">
    <text evidence="1">Belongs to the short-chain dehydrogenases/reductases (SDR) family.</text>
</comment>
<feature type="non-terminal residue" evidence="3">
    <location>
        <position position="1"/>
    </location>
</feature>
<dbReference type="EMBL" id="UINC01060052">
    <property type="protein sequence ID" value="SVB84142.1"/>
    <property type="molecule type" value="Genomic_DNA"/>
</dbReference>
<gene>
    <name evidence="3" type="ORF">METZ01_LOCUS236996</name>
</gene>
<dbReference type="GO" id="GO:0016491">
    <property type="term" value="F:oxidoreductase activity"/>
    <property type="evidence" value="ECO:0007669"/>
    <property type="project" value="UniProtKB-KW"/>
</dbReference>
<keyword evidence="2" id="KW-0560">Oxidoreductase</keyword>
<protein>
    <submittedName>
        <fullName evidence="3">Uncharacterized protein</fullName>
    </submittedName>
</protein>
<evidence type="ECO:0000313" key="3">
    <source>
        <dbReference type="EMBL" id="SVB84142.1"/>
    </source>
</evidence>
<dbReference type="InterPro" id="IPR036291">
    <property type="entry name" value="NAD(P)-bd_dom_sf"/>
</dbReference>
<accession>A0A382HAD7</accession>
<dbReference type="Gene3D" id="3.40.50.720">
    <property type="entry name" value="NAD(P)-binding Rossmann-like Domain"/>
    <property type="match status" value="1"/>
</dbReference>
<dbReference type="PRINTS" id="PR00080">
    <property type="entry name" value="SDRFAMILY"/>
</dbReference>
<dbReference type="InterPro" id="IPR020904">
    <property type="entry name" value="Sc_DH/Rdtase_CS"/>
</dbReference>
<dbReference type="PROSITE" id="PS00061">
    <property type="entry name" value="ADH_SHORT"/>
    <property type="match status" value="1"/>
</dbReference>
<organism evidence="3">
    <name type="scientific">marine metagenome</name>
    <dbReference type="NCBI Taxonomy" id="408172"/>
    <lineage>
        <taxon>unclassified sequences</taxon>
        <taxon>metagenomes</taxon>
        <taxon>ecological metagenomes</taxon>
    </lineage>
</organism>
<proteinExistence type="inferred from homology"/>
<dbReference type="NCBIfam" id="NF005559">
    <property type="entry name" value="PRK07231.1"/>
    <property type="match status" value="1"/>
</dbReference>
<evidence type="ECO:0000256" key="1">
    <source>
        <dbReference type="ARBA" id="ARBA00006484"/>
    </source>
</evidence>
<dbReference type="InterPro" id="IPR002347">
    <property type="entry name" value="SDR_fam"/>
</dbReference>